<evidence type="ECO:0000313" key="1">
    <source>
        <dbReference type="EMBL" id="ENV33813.1"/>
    </source>
</evidence>
<sequence>MYKFNELLLFILKNVYLFVPSLPTKFLEKYILFVLLLTYVYSQYEIRNVIKYITKIQLYCTLKNQLSIG</sequence>
<gene>
    <name evidence="1" type="ORF">F960_02199</name>
</gene>
<dbReference type="Proteomes" id="UP000013117">
    <property type="component" value="Unassembled WGS sequence"/>
</dbReference>
<evidence type="ECO:0000313" key="2">
    <source>
        <dbReference type="Proteomes" id="UP000013117"/>
    </source>
</evidence>
<dbReference type="STRING" id="202952.GCA_000747725_00690"/>
<name>N8ZPX7_9GAMM</name>
<accession>N8ZPX7</accession>
<reference evidence="1 2" key="1">
    <citation type="submission" date="2013-02" db="EMBL/GenBank/DDBJ databases">
        <title>The Genome Sequence of Acinetobacter gerneri CIP 107464.</title>
        <authorList>
            <consortium name="The Broad Institute Genome Sequencing Platform"/>
            <consortium name="The Broad Institute Genome Sequencing Center for Infectious Disease"/>
            <person name="Cerqueira G."/>
            <person name="Feldgarden M."/>
            <person name="Courvalin P."/>
            <person name="Perichon B."/>
            <person name="Grillot-Courvalin C."/>
            <person name="Clermont D."/>
            <person name="Rocha E."/>
            <person name="Yoon E.-J."/>
            <person name="Nemec A."/>
            <person name="Walker B."/>
            <person name="Young S.K."/>
            <person name="Zeng Q."/>
            <person name="Gargeya S."/>
            <person name="Fitzgerald M."/>
            <person name="Haas B."/>
            <person name="Abouelleil A."/>
            <person name="Alvarado L."/>
            <person name="Arachchi H.M."/>
            <person name="Berlin A.M."/>
            <person name="Chapman S.B."/>
            <person name="Dewar J."/>
            <person name="Goldberg J."/>
            <person name="Griggs A."/>
            <person name="Gujja S."/>
            <person name="Hansen M."/>
            <person name="Howarth C."/>
            <person name="Imamovic A."/>
            <person name="Larimer J."/>
            <person name="McCowan C."/>
            <person name="Murphy C."/>
            <person name="Neiman D."/>
            <person name="Pearson M."/>
            <person name="Priest M."/>
            <person name="Roberts A."/>
            <person name="Saif S."/>
            <person name="Shea T."/>
            <person name="Sisk P."/>
            <person name="Sykes S."/>
            <person name="Wortman J."/>
            <person name="Nusbaum C."/>
            <person name="Birren B."/>
        </authorList>
    </citation>
    <scope>NUCLEOTIDE SEQUENCE [LARGE SCALE GENOMIC DNA]</scope>
    <source>
        <strain evidence="1 2">CIP 107464</strain>
    </source>
</reference>
<dbReference type="EMBL" id="APPN01000064">
    <property type="protein sequence ID" value="ENV33813.1"/>
    <property type="molecule type" value="Genomic_DNA"/>
</dbReference>
<proteinExistence type="predicted"/>
<dbReference type="HOGENOM" id="CLU_2766454_0_0_6"/>
<keyword evidence="2" id="KW-1185">Reference proteome</keyword>
<organism evidence="1 2">
    <name type="scientific">Acinetobacter gerneri DSM 14967 = CIP 107464 = MTCC 9824</name>
    <dbReference type="NCBI Taxonomy" id="1120926"/>
    <lineage>
        <taxon>Bacteria</taxon>
        <taxon>Pseudomonadati</taxon>
        <taxon>Pseudomonadota</taxon>
        <taxon>Gammaproteobacteria</taxon>
        <taxon>Moraxellales</taxon>
        <taxon>Moraxellaceae</taxon>
        <taxon>Acinetobacter</taxon>
    </lineage>
</organism>
<protein>
    <submittedName>
        <fullName evidence="1">Uncharacterized protein</fullName>
    </submittedName>
</protein>
<comment type="caution">
    <text evidence="1">The sequence shown here is derived from an EMBL/GenBank/DDBJ whole genome shotgun (WGS) entry which is preliminary data.</text>
</comment>
<dbReference type="AlphaFoldDB" id="N8ZPX7"/>